<dbReference type="PANTHER" id="PTHR47253">
    <property type="match status" value="1"/>
</dbReference>
<comment type="caution">
    <text evidence="7">The sequence shown here is derived from an EMBL/GenBank/DDBJ whole genome shotgun (WGS) entry which is preliminary data.</text>
</comment>
<keyword evidence="5" id="KW-0474">Menaquinone biosynthesis</keyword>
<comment type="cofactor">
    <cofactor evidence="5">
        <name>Mg(2+)</name>
        <dbReference type="ChEBI" id="CHEBI:18420"/>
    </cofactor>
</comment>
<dbReference type="InterPro" id="IPR015890">
    <property type="entry name" value="Chorismate_C"/>
</dbReference>
<proteinExistence type="inferred from homology"/>
<comment type="similarity">
    <text evidence="2 5">Belongs to the isochorismate synthase family.</text>
</comment>
<evidence type="ECO:0000313" key="7">
    <source>
        <dbReference type="EMBL" id="KFZ37584.1"/>
    </source>
</evidence>
<gene>
    <name evidence="5" type="primary">menF</name>
    <name evidence="7" type="ORF">HR45_09165</name>
</gene>
<dbReference type="AlphaFoldDB" id="A0A094JHS1"/>
<protein>
    <recommendedName>
        <fullName evidence="5">Isochorismate synthase MenF</fullName>
        <ecNumber evidence="5">5.4.4.2</ecNumber>
    </recommendedName>
    <alternativeName>
        <fullName evidence="5">Isochorismate mutase</fullName>
    </alternativeName>
</protein>
<dbReference type="InterPro" id="IPR005801">
    <property type="entry name" value="ADC_synthase"/>
</dbReference>
<evidence type="ECO:0000256" key="2">
    <source>
        <dbReference type="ARBA" id="ARBA00005297"/>
    </source>
</evidence>
<dbReference type="EMBL" id="JPEO01000005">
    <property type="protein sequence ID" value="KFZ37584.1"/>
    <property type="molecule type" value="Genomic_DNA"/>
</dbReference>
<comment type="pathway">
    <text evidence="5">Quinol/quinone metabolism; 1,4-dihydroxy-2-naphthoate biosynthesis; 1,4-dihydroxy-2-naphthoate from chorismate: step 1/7.</text>
</comment>
<feature type="domain" description="Chorismate-utilising enzyme C-terminal" evidence="6">
    <location>
        <begin position="188"/>
        <end position="441"/>
    </location>
</feature>
<accession>A0A094JHS1</accession>
<keyword evidence="3 5" id="KW-0460">Magnesium</keyword>
<feature type="active site" description="Proton donor" evidence="5">
    <location>
        <position position="259"/>
    </location>
</feature>
<name>A0A094JHS1_9GAMM</name>
<comment type="pathway">
    <text evidence="5">Quinol/quinone metabolism; menaquinone biosynthesis.</text>
</comment>
<dbReference type="eggNOG" id="COG1169">
    <property type="taxonomic scope" value="Bacteria"/>
</dbReference>
<evidence type="ECO:0000256" key="4">
    <source>
        <dbReference type="ARBA" id="ARBA00023235"/>
    </source>
</evidence>
<evidence type="ECO:0000256" key="5">
    <source>
        <dbReference type="HAMAP-Rule" id="MF_01935"/>
    </source>
</evidence>
<comment type="function">
    <text evidence="5">Catalyzes the conversion of chorismate to isochorismate.</text>
</comment>
<dbReference type="Gene3D" id="3.60.120.10">
    <property type="entry name" value="Anthranilate synthase"/>
    <property type="match status" value="1"/>
</dbReference>
<dbReference type="UniPathway" id="UPA01057">
    <property type="reaction ID" value="UER00163"/>
</dbReference>
<dbReference type="GO" id="GO:0008909">
    <property type="term" value="F:isochorismate synthase activity"/>
    <property type="evidence" value="ECO:0007669"/>
    <property type="project" value="UniProtKB-UniRule"/>
</dbReference>
<dbReference type="SUPFAM" id="SSF56322">
    <property type="entry name" value="ADC synthase"/>
    <property type="match status" value="1"/>
</dbReference>
<dbReference type="HAMAP" id="MF_01935">
    <property type="entry name" value="MenF"/>
    <property type="match status" value="1"/>
</dbReference>
<feature type="binding site" evidence="5">
    <location>
        <position position="303"/>
    </location>
    <ligand>
        <name>Mg(2+)</name>
        <dbReference type="ChEBI" id="CHEBI:18420"/>
    </ligand>
</feature>
<comment type="catalytic activity">
    <reaction evidence="1 5">
        <text>chorismate = isochorismate</text>
        <dbReference type="Rhea" id="RHEA:18985"/>
        <dbReference type="ChEBI" id="CHEBI:29748"/>
        <dbReference type="ChEBI" id="CHEBI:29780"/>
        <dbReference type="EC" id="5.4.4.2"/>
    </reaction>
</comment>
<feature type="binding site" evidence="5">
    <location>
        <position position="437"/>
    </location>
    <ligand>
        <name>Mg(2+)</name>
        <dbReference type="ChEBI" id="CHEBI:18420"/>
    </ligand>
</feature>
<dbReference type="Pfam" id="PF00425">
    <property type="entry name" value="Chorismate_bind"/>
    <property type="match status" value="1"/>
</dbReference>
<dbReference type="STRING" id="1515746.HR45_09165"/>
<keyword evidence="8" id="KW-1185">Reference proteome</keyword>
<dbReference type="UniPathway" id="UPA00079"/>
<dbReference type="PANTHER" id="PTHR47253:SF4">
    <property type="entry name" value="ISOCHORISMATE SYNTHASE 2, CHLOROPLASTIC"/>
    <property type="match status" value="1"/>
</dbReference>
<dbReference type="NCBIfam" id="TIGR00543">
    <property type="entry name" value="isochor_syn"/>
    <property type="match status" value="1"/>
</dbReference>
<dbReference type="RefSeq" id="WP_037442099.1">
    <property type="nucleotide sequence ID" value="NZ_JPEO01000005.1"/>
</dbReference>
<feature type="active site" description="Proton acceptor" evidence="5">
    <location>
        <position position="209"/>
    </location>
</feature>
<evidence type="ECO:0000313" key="8">
    <source>
        <dbReference type="Proteomes" id="UP000029264"/>
    </source>
</evidence>
<dbReference type="GO" id="GO:0000287">
    <property type="term" value="F:magnesium ion binding"/>
    <property type="evidence" value="ECO:0007669"/>
    <property type="project" value="UniProtKB-UniRule"/>
</dbReference>
<keyword evidence="5" id="KW-0479">Metal-binding</keyword>
<dbReference type="OrthoDB" id="9806579at2"/>
<dbReference type="Proteomes" id="UP000029264">
    <property type="component" value="Unassembled WGS sequence"/>
</dbReference>
<evidence type="ECO:0000256" key="1">
    <source>
        <dbReference type="ARBA" id="ARBA00000799"/>
    </source>
</evidence>
<dbReference type="GO" id="GO:0009234">
    <property type="term" value="P:menaquinone biosynthetic process"/>
    <property type="evidence" value="ECO:0007669"/>
    <property type="project" value="UniProtKB-UniRule"/>
</dbReference>
<dbReference type="InterPro" id="IPR034681">
    <property type="entry name" value="MenF"/>
</dbReference>
<reference evidence="7 8" key="1">
    <citation type="submission" date="2014-06" db="EMBL/GenBank/DDBJ databases">
        <title>Shewanella sp. YQH10.</title>
        <authorList>
            <person name="Liu Y."/>
            <person name="Zeng R."/>
        </authorList>
    </citation>
    <scope>NUCLEOTIDE SEQUENCE [LARGE SCALE GENOMIC DNA]</scope>
    <source>
        <strain evidence="7 8">YQH10</strain>
    </source>
</reference>
<dbReference type="InterPro" id="IPR004561">
    <property type="entry name" value="IsoChor_synthase"/>
</dbReference>
<evidence type="ECO:0000259" key="6">
    <source>
        <dbReference type="Pfam" id="PF00425"/>
    </source>
</evidence>
<evidence type="ECO:0000256" key="3">
    <source>
        <dbReference type="ARBA" id="ARBA00022842"/>
    </source>
</evidence>
<keyword evidence="4 5" id="KW-0413">Isomerase</keyword>
<dbReference type="EC" id="5.4.4.2" evidence="5"/>
<organism evidence="7 8">
    <name type="scientific">Shewanella mangrovi</name>
    <dbReference type="NCBI Taxonomy" id="1515746"/>
    <lineage>
        <taxon>Bacteria</taxon>
        <taxon>Pseudomonadati</taxon>
        <taxon>Pseudomonadota</taxon>
        <taxon>Gammaproteobacteria</taxon>
        <taxon>Alteromonadales</taxon>
        <taxon>Shewanellaceae</taxon>
        <taxon>Shewanella</taxon>
    </lineage>
</organism>
<sequence length="452" mass="51219">MSVTSLSQAVKSLQQRLTELTLSEVQAPVLQLKQPIDTLPLMAWLATQHSFPKIYWHGRNNDEEAAAIGSCHQFFFEQTVTDEQLASVYQQQLSCLAEPDIRYYGGIAFDRREASWPEFGRVRFILPRLELRRQDEHYQLLLNLYLAEGDAQYELARARDALQALVPAAPLAPPRKTEVLERRDTPNQQRWQQLVSMVTEPQFNADTPKVVLSRHTQLKVADAPDPWTVLASWQGRNPNSFQFGFQFSPERSFISCTPERLFQRHEHELKTEALAGTTVRGMTAAEDQLLAQQLLDDAKNSVENQFVRTHIVNELNPLSDEVDGNAPLAIFKLNHIQHLHRIIRAKLKHNVNDFQLLQAMHPTPAVGGLPKQSAMDFIREYEGYNRGWYAGACGYLSRHVSEFAVAIRSALLEPGTINLFAGAGILAGSDPQSEWQELENKLATIMSILVDF</sequence>
<dbReference type="InterPro" id="IPR044250">
    <property type="entry name" value="MenF-like"/>
</dbReference>